<name>A0A6N3AJA7_9FIRM</name>
<organism evidence="2">
    <name type="scientific">Veillonella atypica</name>
    <dbReference type="NCBI Taxonomy" id="39777"/>
    <lineage>
        <taxon>Bacteria</taxon>
        <taxon>Bacillati</taxon>
        <taxon>Bacillota</taxon>
        <taxon>Negativicutes</taxon>
        <taxon>Veillonellales</taxon>
        <taxon>Veillonellaceae</taxon>
        <taxon>Veillonella</taxon>
    </lineage>
</organism>
<dbReference type="Pfam" id="PF00534">
    <property type="entry name" value="Glycos_transf_1"/>
    <property type="match status" value="1"/>
</dbReference>
<dbReference type="EMBL" id="CACRUN010000012">
    <property type="protein sequence ID" value="VYT92559.1"/>
    <property type="molecule type" value="Genomic_DNA"/>
</dbReference>
<dbReference type="PANTHER" id="PTHR45947">
    <property type="entry name" value="SULFOQUINOVOSYL TRANSFERASE SQD2"/>
    <property type="match status" value="1"/>
</dbReference>
<gene>
    <name evidence="2" type="primary">pglH_2</name>
    <name evidence="2" type="ORF">VALFYP47_00031</name>
</gene>
<evidence type="ECO:0000259" key="1">
    <source>
        <dbReference type="Pfam" id="PF00534"/>
    </source>
</evidence>
<dbReference type="SUPFAM" id="SSF53756">
    <property type="entry name" value="UDP-Glycosyltransferase/glycogen phosphorylase"/>
    <property type="match status" value="1"/>
</dbReference>
<dbReference type="AlphaFoldDB" id="A0A6N3AJA7"/>
<dbReference type="InterPro" id="IPR001296">
    <property type="entry name" value="Glyco_trans_1"/>
</dbReference>
<protein>
    <submittedName>
        <fullName evidence="2">GalNAc-alpha-(1-&gt;4)-GalNAc-alpha-(1-&gt;3)-diNAcBac-PP-undecaprenol alpha-1,4-N-acetyl-D-galactosaminyltransferase</fullName>
        <ecNumber evidence="2">2.4.1.292</ecNumber>
    </submittedName>
</protein>
<dbReference type="PANTHER" id="PTHR45947:SF3">
    <property type="entry name" value="SULFOQUINOVOSYL TRANSFERASE SQD2"/>
    <property type="match status" value="1"/>
</dbReference>
<dbReference type="GO" id="GO:0016757">
    <property type="term" value="F:glycosyltransferase activity"/>
    <property type="evidence" value="ECO:0007669"/>
    <property type="project" value="UniProtKB-KW"/>
</dbReference>
<dbReference type="CDD" id="cd03801">
    <property type="entry name" value="GT4_PimA-like"/>
    <property type="match status" value="1"/>
</dbReference>
<keyword evidence="2" id="KW-0808">Transferase</keyword>
<accession>A0A6N3AJA7</accession>
<sequence>MGLNMGADGKKKICHIRFNASDTPARAFQDCGMFLYTLAKDFNWESTYVFYKTRPEKTQWNTTFLKYVTTVCLGETGDLDYKKQVSLAKKFIQAHIHEYDAIMLFHYGSTAWKLAKLCKKYNPNVVVYVKLDMGIGGFNHFCNNGPFQNLKNWFEKLKSSYVDIFTVETKSYYEELKKTSVFKNRIEYLPNGVSLLDIDLTELDTLPKENIIVTVGRLGTYEKNNSLLLNAIRNLPIELVKKWEFLLIGPSTQEFSKEVALFKEKNPAIANCINMTGEINNRNTLYSYLRRAKIICMTSLSESTCISTLEGMYFGTYPVITNYSDFTLDTTNNNKVGCIVENKNINALVSSLKHIMSDDNLYCKGLESQFYVRSVFDYRVLTKSLDSILRRYIKG</sequence>
<dbReference type="EC" id="2.4.1.292" evidence="2"/>
<dbReference type="Gene3D" id="3.40.50.2000">
    <property type="entry name" value="Glycogen Phosphorylase B"/>
    <property type="match status" value="2"/>
</dbReference>
<dbReference type="InterPro" id="IPR050194">
    <property type="entry name" value="Glycosyltransferase_grp1"/>
</dbReference>
<keyword evidence="2" id="KW-0328">Glycosyltransferase</keyword>
<reference evidence="2" key="1">
    <citation type="submission" date="2019-11" db="EMBL/GenBank/DDBJ databases">
        <authorList>
            <person name="Feng L."/>
        </authorList>
    </citation>
    <scope>NUCLEOTIDE SEQUENCE</scope>
    <source>
        <strain evidence="2">VatypicaLFYP47</strain>
    </source>
</reference>
<feature type="domain" description="Glycosyl transferase family 1" evidence="1">
    <location>
        <begin position="207"/>
        <end position="361"/>
    </location>
</feature>
<evidence type="ECO:0000313" key="2">
    <source>
        <dbReference type="EMBL" id="VYT92559.1"/>
    </source>
</evidence>
<proteinExistence type="predicted"/>